<dbReference type="InterPro" id="IPR001024">
    <property type="entry name" value="PLAT/LH2_dom"/>
</dbReference>
<feature type="transmembrane region" description="Helical" evidence="15">
    <location>
        <begin position="2929"/>
        <end position="2951"/>
    </location>
</feature>
<dbReference type="InterPro" id="IPR051223">
    <property type="entry name" value="Polycystin"/>
</dbReference>
<dbReference type="InterPro" id="IPR000203">
    <property type="entry name" value="GPS"/>
</dbReference>
<evidence type="ECO:0000259" key="19">
    <source>
        <dbReference type="PROSITE" id="PS51212"/>
    </source>
</evidence>
<dbReference type="Pfam" id="PF01477">
    <property type="entry name" value="PLAT"/>
    <property type="match status" value="1"/>
</dbReference>
<dbReference type="InterPro" id="IPR035986">
    <property type="entry name" value="PKD_dom_sf"/>
</dbReference>
<feature type="region of interest" description="Disordered" evidence="14">
    <location>
        <begin position="2378"/>
        <end position="2401"/>
    </location>
</feature>
<feature type="domain" description="PKD" evidence="17">
    <location>
        <begin position="789"/>
        <end position="854"/>
    </location>
</feature>
<dbReference type="FunFam" id="2.60.60.20:FF:000022">
    <property type="entry name" value="Uncharacterized protein"/>
    <property type="match status" value="1"/>
</dbReference>
<feature type="region of interest" description="Disordered" evidence="14">
    <location>
        <begin position="1835"/>
        <end position="1855"/>
    </location>
</feature>
<dbReference type="CDD" id="cd00146">
    <property type="entry name" value="PKD"/>
    <property type="match status" value="1"/>
</dbReference>
<evidence type="ECO:0000256" key="2">
    <source>
        <dbReference type="ARBA" id="ARBA00004651"/>
    </source>
</evidence>
<dbReference type="SMART" id="SM00308">
    <property type="entry name" value="LH2"/>
    <property type="match status" value="1"/>
</dbReference>
<feature type="transmembrane region" description="Helical" evidence="15">
    <location>
        <begin position="2300"/>
        <end position="2321"/>
    </location>
</feature>
<feature type="domain" description="PLAT" evidence="18">
    <location>
        <begin position="2093"/>
        <end position="2212"/>
    </location>
</feature>
<feature type="region of interest" description="Disordered" evidence="14">
    <location>
        <begin position="1587"/>
        <end position="1618"/>
    </location>
</feature>
<dbReference type="Gene3D" id="2.60.60.20">
    <property type="entry name" value="PLAT/LH2 domain"/>
    <property type="match status" value="1"/>
</dbReference>
<evidence type="ECO:0000256" key="12">
    <source>
        <dbReference type="PIRSR" id="PIRSR603915-2"/>
    </source>
</evidence>
<feature type="compositionally biased region" description="Low complexity" evidence="14">
    <location>
        <begin position="1839"/>
        <end position="1855"/>
    </location>
</feature>
<feature type="transmembrane region" description="Helical" evidence="15">
    <location>
        <begin position="2445"/>
        <end position="2476"/>
    </location>
</feature>
<feature type="transmembrane region" description="Helical" evidence="15">
    <location>
        <begin position="2889"/>
        <end position="2909"/>
    </location>
</feature>
<dbReference type="InterPro" id="IPR002889">
    <property type="entry name" value="WSC_carb-bd"/>
</dbReference>
<keyword evidence="10" id="KW-0325">Glycoprotein</keyword>
<dbReference type="SUPFAM" id="SSF49299">
    <property type="entry name" value="PKD domain"/>
    <property type="match status" value="2"/>
</dbReference>
<evidence type="ECO:0000256" key="16">
    <source>
        <dbReference type="SAM" id="SignalP"/>
    </source>
</evidence>
<evidence type="ECO:0000313" key="21">
    <source>
        <dbReference type="Proteomes" id="UP000887568"/>
    </source>
</evidence>
<name>A0A914AWA0_PATMI</name>
<dbReference type="InterPro" id="IPR046791">
    <property type="entry name" value="Polycystin_dom"/>
</dbReference>
<dbReference type="PANTHER" id="PTHR10877">
    <property type="entry name" value="POLYCYSTIN FAMILY MEMBER"/>
    <property type="match status" value="1"/>
</dbReference>
<evidence type="ECO:0000256" key="4">
    <source>
        <dbReference type="ARBA" id="ARBA00022475"/>
    </source>
</evidence>
<feature type="region of interest" description="Disordered" evidence="14">
    <location>
        <begin position="1462"/>
        <end position="1493"/>
    </location>
</feature>
<dbReference type="InterPro" id="IPR000601">
    <property type="entry name" value="PKD_dom"/>
</dbReference>
<comment type="subcellular location">
    <subcellularLocation>
        <location evidence="2">Cell membrane</location>
        <topology evidence="2">Multi-pass membrane protein</topology>
    </subcellularLocation>
    <subcellularLocation>
        <location evidence="1">Cell projection</location>
        <location evidence="1">Cilium</location>
    </subcellularLocation>
</comment>
<evidence type="ECO:0000313" key="20">
    <source>
        <dbReference type="EnsemblMetazoa" id="XP_038068022.1"/>
    </source>
</evidence>
<dbReference type="InterPro" id="IPR013122">
    <property type="entry name" value="PKD1_2_channel"/>
</dbReference>
<comment type="similarity">
    <text evidence="3">Belongs to the polycystin family.</text>
</comment>
<evidence type="ECO:0000259" key="17">
    <source>
        <dbReference type="PROSITE" id="PS50093"/>
    </source>
</evidence>
<dbReference type="GO" id="GO:0005509">
    <property type="term" value="F:calcium ion binding"/>
    <property type="evidence" value="ECO:0007669"/>
    <property type="project" value="InterPro"/>
</dbReference>
<dbReference type="CDD" id="cd01752">
    <property type="entry name" value="PLAT_polycystin"/>
    <property type="match status" value="1"/>
</dbReference>
<dbReference type="PRINTS" id="PR01433">
    <property type="entry name" value="POLYCYSTIN2"/>
</dbReference>
<feature type="region of interest" description="Disordered" evidence="14">
    <location>
        <begin position="1874"/>
        <end position="1895"/>
    </location>
</feature>
<dbReference type="GO" id="GO:0050982">
    <property type="term" value="P:detection of mechanical stimulus"/>
    <property type="evidence" value="ECO:0007669"/>
    <property type="project" value="TreeGrafter"/>
</dbReference>
<dbReference type="PROSITE" id="PS51212">
    <property type="entry name" value="WSC"/>
    <property type="match status" value="1"/>
</dbReference>
<feature type="compositionally biased region" description="Low complexity" evidence="14">
    <location>
        <begin position="1879"/>
        <end position="1895"/>
    </location>
</feature>
<feature type="transmembrane region" description="Helical" evidence="15">
    <location>
        <begin position="2839"/>
        <end position="2861"/>
    </location>
</feature>
<dbReference type="RefSeq" id="XP_038068022.1">
    <property type="nucleotide sequence ID" value="XM_038212094.1"/>
</dbReference>
<dbReference type="GO" id="GO:0005929">
    <property type="term" value="C:cilium"/>
    <property type="evidence" value="ECO:0007669"/>
    <property type="project" value="UniProtKB-SubCell"/>
</dbReference>
<dbReference type="GeneID" id="119737627"/>
<evidence type="ECO:0000256" key="7">
    <source>
        <dbReference type="ARBA" id="ARBA00022989"/>
    </source>
</evidence>
<keyword evidence="9 15" id="KW-0472">Membrane</keyword>
<sequence>MMANQRCITFEMEVWTIFLLGIVTIAQPVNAVLEIGCYPMNKTNPKFRVSGGNYDPTNVKHEDCIFACYIQSQSYSGLQAGHCLCSSTAYLTDPSPVCGDPCPGDEQQSCGNDTHVAVPVDPIPSNLPNIQLVEPTGTVIAGKPTELTVTGISVGDVTSSSKLGFEPGDGSLTIWEETALATSYVYPTSGHFVVVATGQRDLLLVAHDAVPITVVMETAGVCLQCPAVVAIEQPFDCTVEVIQGSDVTLTMSINDADMAPLPLGSTTFTLHGAIGLNGSQTTAETTTWILPSTESLQRTRLLAIEALISDVGSGTFTILVLKPKCPTGVYCATDNLCRSDSQCNYDASRHSNPLTQDTCTSNATTTRLYCIAKGGCSAASGGPTSCPAKPVRFDTDAIDPQRPGYEVVHLLPMEVSSPGLFRYNFSDTLCELFTLDVGYVLGVAFSAGGASIATQTDPELNTTVPLEYKSTINPTTLTTGSDLPVSSFQLDSARHLVRAIVVAPLISRPQLTLNSMGDFDVAATVTNTITPGGDVDRANVSAQITIIGLQCEDFKEGVRPHEEVFLEISVMNGSHISYTLDWGDGEQDDFYTLDSVPINQTHSYTTAGTYEVNIVASNLISNETIVVTIQVQNPVQLQHFLVTMASPQVVEGNGNATAADLVITVTNPPPADPLATNPQATITCLTLITCPQAVTVDLSTLTAHNQMISQDIDFTDHGFYTLSVTIFNLVSEETYEIKVSVYERLQGVKSFAQYKPSQSASSYATKGHGVLEDTFPLDRPVVFEMSFLSGSEVKYLVDFDDGSSLGNYSHEETPFDHLFRSVGEFNVVISASNPVTPTINIRTTIKTLQPIRGVRILDLGVSRVNETRYLNITVTDEGSNSCVVVDFGDGTTNEAYGTCGGHSNRRGNFTPPIGLRHVYPEQTSYEVQAMGWNTLSTDNATILIPVSEAKKYCGLPTVSIQDSKPGWWLPRVVVRKDRLAFQGITKLDCWFTDNSKEWFLERLDPQTGIQLEATMKLTTKESTLLIPAFTLEIGLYRLGYKVTMNRTLTDGLEFSSIGYDYIDVQRSQLVVALIDGQMTSTVKGWGSMLDLIPGKVSKDPDVPDEEEVQGFEKILYFCRRIGEKYPSKDIYIDIPEMREDPGNGTDEANDGGCFGTGPGRLNSSLPTLSWNTSLMETGVRYELLVIIKKDIRSGNFSLILELKEGDPPQAAISIGRGTIFTPGNGAQIVNPTGSVRLTASCSEFCNGVRYSWVVQGLNNSNYPSNLMDWQQWTSGGSEYLYIKSDFFSAFPQFSVFEVTAHATNTQRGEGYASMKIQLNQPPVSGSCTVHPQNITLGESVRIVCEDWKDWQDIVLYKFYAKSALFEAVLKNSAVPKVDVKPPLGSPTNDYAVSLSVTAEDTIGATTSLAFANITVSPPVNRRSENHSLEQERLYETLRSEENPEAINAQLLLDASLLLATESSSPDLPSEAPTEMDEQARQQQAAERAEKSQEIGRMVELQSSVVVSSSEDIVLMSSTISLITKDVSALSPNTLDTLSNVVGGMLSFVEDDPKSTKDESKLNSVGKGLISFAGNILMGVSESVSNPIDMSASGSSSHQSRNRLALAQTDEQQQDEELQKKAETTLSKLEDSMQRLYSLTVNNKLPGEQSTVFTSPQLTLSTSRQKAAELGNMTVDDGTGNIMMPGWCELMGREENCSTDEAVDMKLQSTRTNTYNFAKGSHADRQDGGLVNFTFFNNDTVEIPVSNLSDNNLINIHFSQLDATAEANFTTFDPTLGNGSFSHSFTVEGVGESVFIELRPGNETVVYALYISFNKTASSEDYDWMFIIPNVTDEEINDGSTTSRVPSTTSTPLTTASDFTTSDVSYNSTTNFPWTTEDLTTSANPSTNPPTTDNPSFTDYPTTDHQFMNMSFDDLFWNNSTDNTAGDSLNFDEAMPSKPISHTVMFGPKQHKGKLGTYFFRLAKLAEDETPENLTLNYSLRILQAECAFYQSETRQWSTEGVQVVLDERTNLPICQTSHLTPFTTTWIVKPVALDWDLVFDNLNPLENLTIYLTCGVIYTLFFFIFMWARRKDKKDVMMLGVTPLPDNNPSHSYMYEMIVVTGKRFNAGTESKVSFILSGEDDETKPRCLEDPNRQILIRGSIDRFLLTTAKPLGALNYMRIWHDNSGQGAAQSWYMSYIAIRDLQTKRRYFFLCNQWFSVVDGDGQVDRLLPVSGKEQMQEFSHVFSSQTGKHFNDGHLWVSIFTRPPGSRFTRMQRAMCCLMALWLEMLTSIMFYQAVATGSTVKPFSIGPFSLSPSEIAIGIESNLIVFPISLLMVQFFKKSRVRRKRPSRIQVAKEKQQKCVLGGNRVHPMKTRADNSDTVSSRDIFIISDDAKMDKDPSKVSPDPCPASNKHPPAKRNQRCSLPWWCVYLAWIICILATLAATTFTFFYGLQYANEKTTSWFRSIIISFFCGIILTQPIKVILVSLFIALVFKTPNADEDTDIEEDEEDCHLQEDEEWLHTLYGTSNVHPVAARVPPDPHVVERQRIKRIKELKMYAIIREILFSVIFVWLLSVFSYGNQDPFAFWTKDAHVKLLVRGDGNHTFMNASSIPKFWVWVNTGLVPGMFAGPWYNDQDPSPDEKNFLGDRYSKILGKVMFRQLRVPRGKCEVNPKMRRAITECNIDYSGAAQDEAKYGIGWTPLDPNGPEYPEYTFTDNKVLDSYPVWGRHALYLGGGYIYYVDTESVDRVRATVDKMYQEAWIDRYTRVLFIEFSVYNAQTNLFSFINLMVEILPTGGSYPNYRIDVLRLLTYHEGIGLVRVICEAVFFVFIICLTVRELFLIRKEGKQYFKQFWNLNELAIIIFSIVTMVVYFFRLFVTNSLLNDFAKKQSQKHINLQYVAYWNELMGYLLGLLVFLSTLKFLKLLRFNRRIGLLSNTIHSCSEELLNFTFMFSFVFVAFAAAFYLIFCNRLYNYSDILFTMETMMTAILGKFKFGELLVTESILGPLFFFCFTGYVCFVMINVFLTIIIGAFKTVKGDIANQSNEYEMIDFILSRFKSFTGIGGKKRKEEDELLPNLDMEEYEADLAKSLPVKVDQLLDRIAHVYFDQGTLNDFVKEVSAMDKKRKKKEELSKSRKIYLS</sequence>
<dbReference type="GO" id="GO:0005262">
    <property type="term" value="F:calcium channel activity"/>
    <property type="evidence" value="ECO:0007669"/>
    <property type="project" value="TreeGrafter"/>
</dbReference>
<dbReference type="PANTHER" id="PTHR10877:SF150">
    <property type="entry name" value="REJ DOMAIN-CONTAINING PROTEIN"/>
    <property type="match status" value="1"/>
</dbReference>
<feature type="transmembrane region" description="Helical" evidence="15">
    <location>
        <begin position="2542"/>
        <end position="2562"/>
    </location>
</feature>
<keyword evidence="8" id="KW-0969">Cilium</keyword>
<dbReference type="Pfam" id="PF20519">
    <property type="entry name" value="Polycystin_dom"/>
    <property type="match status" value="1"/>
</dbReference>
<dbReference type="OMA" id="AWIDRYT"/>
<evidence type="ECO:0000259" key="18">
    <source>
        <dbReference type="PROSITE" id="PS50095"/>
    </source>
</evidence>
<feature type="compositionally biased region" description="Polar residues" evidence="14">
    <location>
        <begin position="1587"/>
        <end position="1598"/>
    </location>
</feature>
<keyword evidence="7 15" id="KW-1133">Transmembrane helix</keyword>
<dbReference type="InterPro" id="IPR013783">
    <property type="entry name" value="Ig-like_fold"/>
</dbReference>
<reference evidence="20" key="1">
    <citation type="submission" date="2022-11" db="UniProtKB">
        <authorList>
            <consortium name="EnsemblMetazoa"/>
        </authorList>
    </citation>
    <scope>IDENTIFICATION</scope>
</reference>
<dbReference type="PROSITE" id="PS50093">
    <property type="entry name" value="PKD"/>
    <property type="match status" value="2"/>
</dbReference>
<keyword evidence="4" id="KW-1003">Cell membrane</keyword>
<feature type="transmembrane region" description="Helical" evidence="15">
    <location>
        <begin position="2048"/>
        <end position="2068"/>
    </location>
</feature>
<evidence type="ECO:0000256" key="10">
    <source>
        <dbReference type="ARBA" id="ARBA00023180"/>
    </source>
</evidence>
<protein>
    <submittedName>
        <fullName evidence="20">Uncharacterized protein</fullName>
    </submittedName>
</protein>
<feature type="disulfide bond" evidence="12">
    <location>
        <begin position="2651"/>
        <end position="2664"/>
    </location>
</feature>
<dbReference type="OrthoDB" id="444119at2759"/>
<dbReference type="InterPro" id="IPR022409">
    <property type="entry name" value="PKD/Chitinase_dom"/>
</dbReference>
<dbReference type="Gene3D" id="2.60.40.10">
    <property type="entry name" value="Immunoglobulins"/>
    <property type="match status" value="1"/>
</dbReference>
<dbReference type="SUPFAM" id="SSF49723">
    <property type="entry name" value="Lipase/lipooxygenase domain (PLAT/LH2 domain)"/>
    <property type="match status" value="1"/>
</dbReference>
<keyword evidence="5 15" id="KW-0812">Transmembrane</keyword>
<dbReference type="SMART" id="SM00089">
    <property type="entry name" value="PKD"/>
    <property type="match status" value="3"/>
</dbReference>
<evidence type="ECO:0000256" key="3">
    <source>
        <dbReference type="ARBA" id="ARBA00007200"/>
    </source>
</evidence>
<dbReference type="Pfam" id="PF00801">
    <property type="entry name" value="PKD"/>
    <property type="match status" value="2"/>
</dbReference>
<dbReference type="Pfam" id="PF01825">
    <property type="entry name" value="GPS"/>
    <property type="match status" value="1"/>
</dbReference>
<feature type="domain" description="WSC" evidence="19">
    <location>
        <begin position="31"/>
        <end position="122"/>
    </location>
</feature>
<evidence type="ECO:0000256" key="1">
    <source>
        <dbReference type="ARBA" id="ARBA00004138"/>
    </source>
</evidence>
<accession>A0A914AWA0</accession>
<dbReference type="Pfam" id="PF02010">
    <property type="entry name" value="REJ"/>
    <property type="match status" value="1"/>
</dbReference>
<comment type="caution">
    <text evidence="13">Lacks conserved residue(s) required for the propagation of feature annotation.</text>
</comment>
<feature type="transmembrane region" description="Helical" evidence="15">
    <location>
        <begin position="2410"/>
        <end position="2433"/>
    </location>
</feature>
<evidence type="ECO:0000256" key="8">
    <source>
        <dbReference type="ARBA" id="ARBA00023069"/>
    </source>
</evidence>
<evidence type="ECO:0000256" key="9">
    <source>
        <dbReference type="ARBA" id="ARBA00023136"/>
    </source>
</evidence>
<feature type="transmembrane region" description="Helical" evidence="15">
    <location>
        <begin position="2260"/>
        <end position="2280"/>
    </location>
</feature>
<keyword evidence="21" id="KW-1185">Reference proteome</keyword>
<evidence type="ECO:0000256" key="13">
    <source>
        <dbReference type="PROSITE-ProRule" id="PRU00152"/>
    </source>
</evidence>
<keyword evidence="6 16" id="KW-0732">Signal</keyword>
<dbReference type="InterPro" id="IPR042060">
    <property type="entry name" value="PLAT_polycystin1"/>
</dbReference>
<evidence type="ECO:0000256" key="6">
    <source>
        <dbReference type="ARBA" id="ARBA00022729"/>
    </source>
</evidence>
<feature type="transmembrane region" description="Helical" evidence="15">
    <location>
        <begin position="2800"/>
        <end position="2819"/>
    </location>
</feature>
<dbReference type="Proteomes" id="UP000887568">
    <property type="component" value="Unplaced"/>
</dbReference>
<evidence type="ECO:0000256" key="11">
    <source>
        <dbReference type="ARBA" id="ARBA00023273"/>
    </source>
</evidence>
<feature type="chain" id="PRO_5038030832" evidence="16">
    <location>
        <begin position="32"/>
        <end position="3124"/>
    </location>
</feature>
<proteinExistence type="inferred from homology"/>
<feature type="signal peptide" evidence="16">
    <location>
        <begin position="1"/>
        <end position="31"/>
    </location>
</feature>
<dbReference type="GO" id="GO:0005886">
    <property type="term" value="C:plasma membrane"/>
    <property type="evidence" value="ECO:0007669"/>
    <property type="project" value="UniProtKB-SubCell"/>
</dbReference>
<dbReference type="InterPro" id="IPR003915">
    <property type="entry name" value="PKD_2"/>
</dbReference>
<dbReference type="PROSITE" id="PS50095">
    <property type="entry name" value="PLAT"/>
    <property type="match status" value="1"/>
</dbReference>
<dbReference type="EnsemblMetazoa" id="XM_038212094.1">
    <property type="protein sequence ID" value="XP_038068022.1"/>
    <property type="gene ID" value="LOC119737627"/>
</dbReference>
<dbReference type="Pfam" id="PF08016">
    <property type="entry name" value="PKD_channel"/>
    <property type="match status" value="1"/>
</dbReference>
<evidence type="ECO:0000256" key="15">
    <source>
        <dbReference type="SAM" id="Phobius"/>
    </source>
</evidence>
<dbReference type="InterPro" id="IPR002859">
    <property type="entry name" value="PKD/REJ-like"/>
</dbReference>
<dbReference type="InterPro" id="IPR036392">
    <property type="entry name" value="PLAT/LH2_dom_sf"/>
</dbReference>
<keyword evidence="11" id="KW-0966">Cell projection</keyword>
<organism evidence="20 21">
    <name type="scientific">Patiria miniata</name>
    <name type="common">Bat star</name>
    <name type="synonym">Asterina miniata</name>
    <dbReference type="NCBI Taxonomy" id="46514"/>
    <lineage>
        <taxon>Eukaryota</taxon>
        <taxon>Metazoa</taxon>
        <taxon>Echinodermata</taxon>
        <taxon>Eleutherozoa</taxon>
        <taxon>Asterozoa</taxon>
        <taxon>Asteroidea</taxon>
        <taxon>Valvatacea</taxon>
        <taxon>Valvatida</taxon>
        <taxon>Asterinidae</taxon>
        <taxon>Patiria</taxon>
    </lineage>
</organism>
<feature type="domain" description="PKD" evidence="17">
    <location>
        <begin position="572"/>
        <end position="632"/>
    </location>
</feature>
<evidence type="ECO:0000256" key="14">
    <source>
        <dbReference type="SAM" id="MobiDB-lite"/>
    </source>
</evidence>
<feature type="transmembrane region" description="Helical" evidence="15">
    <location>
        <begin position="2991"/>
        <end position="3016"/>
    </location>
</feature>
<evidence type="ECO:0000256" key="5">
    <source>
        <dbReference type="ARBA" id="ARBA00022692"/>
    </source>
</evidence>